<organism evidence="9 10">
    <name type="scientific">Parvularcula marina</name>
    <dbReference type="NCBI Taxonomy" id="2292771"/>
    <lineage>
        <taxon>Bacteria</taxon>
        <taxon>Pseudomonadati</taxon>
        <taxon>Pseudomonadota</taxon>
        <taxon>Alphaproteobacteria</taxon>
        <taxon>Parvularculales</taxon>
        <taxon>Parvularculaceae</taxon>
        <taxon>Parvularcula</taxon>
    </lineage>
</organism>
<reference evidence="9 10" key="1">
    <citation type="submission" date="2018-08" db="EMBL/GenBank/DDBJ databases">
        <title>Parvularcula sp. SM1705, isolated from surface water of the South Sea China.</title>
        <authorList>
            <person name="Sun L."/>
        </authorList>
    </citation>
    <scope>NUCLEOTIDE SEQUENCE [LARGE SCALE GENOMIC DNA]</scope>
    <source>
        <strain evidence="9 10">SM1705</strain>
    </source>
</reference>
<evidence type="ECO:0000256" key="7">
    <source>
        <dbReference type="PIRSR" id="PIRSR600821-52"/>
    </source>
</evidence>
<dbReference type="AlphaFoldDB" id="A0A371R7T1"/>
<dbReference type="Pfam" id="PF00842">
    <property type="entry name" value="Ala_racemase_C"/>
    <property type="match status" value="1"/>
</dbReference>
<dbReference type="Gene3D" id="3.20.20.10">
    <property type="entry name" value="Alanine racemase"/>
    <property type="match status" value="1"/>
</dbReference>
<dbReference type="InParanoid" id="A0A371R7T1"/>
<dbReference type="EMBL" id="QUQO01000002">
    <property type="protein sequence ID" value="RFB01506.1"/>
    <property type="molecule type" value="Genomic_DNA"/>
</dbReference>
<keyword evidence="10" id="KW-1185">Reference proteome</keyword>
<dbReference type="PANTHER" id="PTHR30511">
    <property type="entry name" value="ALANINE RACEMASE"/>
    <property type="match status" value="1"/>
</dbReference>
<evidence type="ECO:0000256" key="2">
    <source>
        <dbReference type="ARBA" id="ARBA00001933"/>
    </source>
</evidence>
<comment type="caution">
    <text evidence="9">The sequence shown here is derived from an EMBL/GenBank/DDBJ whole genome shotgun (WGS) entry which is preliminary data.</text>
</comment>
<dbReference type="SMART" id="SM01005">
    <property type="entry name" value="Ala_racemase_C"/>
    <property type="match status" value="1"/>
</dbReference>
<dbReference type="PRINTS" id="PR00992">
    <property type="entry name" value="ALARACEMASE"/>
</dbReference>
<evidence type="ECO:0000256" key="1">
    <source>
        <dbReference type="ARBA" id="ARBA00000316"/>
    </source>
</evidence>
<evidence type="ECO:0000256" key="5">
    <source>
        <dbReference type="ARBA" id="ARBA00023235"/>
    </source>
</evidence>
<dbReference type="GO" id="GO:0030170">
    <property type="term" value="F:pyridoxal phosphate binding"/>
    <property type="evidence" value="ECO:0007669"/>
    <property type="project" value="TreeGrafter"/>
</dbReference>
<dbReference type="NCBIfam" id="TIGR00492">
    <property type="entry name" value="alr"/>
    <property type="match status" value="1"/>
</dbReference>
<gene>
    <name evidence="9" type="primary">alr</name>
    <name evidence="9" type="ORF">DX908_14580</name>
</gene>
<dbReference type="Proteomes" id="UP000264589">
    <property type="component" value="Unassembled WGS sequence"/>
</dbReference>
<dbReference type="GO" id="GO:0008784">
    <property type="term" value="F:alanine racemase activity"/>
    <property type="evidence" value="ECO:0007669"/>
    <property type="project" value="UniProtKB-EC"/>
</dbReference>
<proteinExistence type="predicted"/>
<comment type="cofactor">
    <cofactor evidence="2 6">
        <name>pyridoxal 5'-phosphate</name>
        <dbReference type="ChEBI" id="CHEBI:597326"/>
    </cofactor>
</comment>
<dbReference type="FunCoup" id="A0A371R7T1">
    <property type="interactions" value="375"/>
</dbReference>
<evidence type="ECO:0000313" key="9">
    <source>
        <dbReference type="EMBL" id="RFB01506.1"/>
    </source>
</evidence>
<evidence type="ECO:0000256" key="3">
    <source>
        <dbReference type="ARBA" id="ARBA00013089"/>
    </source>
</evidence>
<evidence type="ECO:0000256" key="6">
    <source>
        <dbReference type="PIRSR" id="PIRSR600821-50"/>
    </source>
</evidence>
<dbReference type="GO" id="GO:0030632">
    <property type="term" value="P:D-alanine biosynthetic process"/>
    <property type="evidence" value="ECO:0007669"/>
    <property type="project" value="TreeGrafter"/>
</dbReference>
<feature type="domain" description="Alanine racemase C-terminal" evidence="8">
    <location>
        <begin position="248"/>
        <end position="373"/>
    </location>
</feature>
<protein>
    <recommendedName>
        <fullName evidence="3">alanine racemase</fullName>
        <ecNumber evidence="3">5.1.1.1</ecNumber>
    </recommendedName>
</protein>
<dbReference type="EC" id="5.1.1.1" evidence="3"/>
<dbReference type="InterPro" id="IPR011079">
    <property type="entry name" value="Ala_racemase_C"/>
</dbReference>
<keyword evidence="5 9" id="KW-0413">Isomerase</keyword>
<sequence length="374" mass="39279">MVSRRRAFVTASPLARLTVDLAAMGRNFDALQSHAGDAEVAPVLKADAYGIGSQVRTPVTDYLYTHKNVRTIFVATFAEATSLMLTSGRSGQEITVYALNGYAGEPRRAEWEATPVLSSPAQARAWQESGGGPCGIALDIGMNRLGMSIDEALALPASAGLDPHSITLVVMHLSHAGEPAAKENAAQAELFAKWSGALEAAYPQARFSLSNSGGLMMDLPAAQQVVRPGYALYGGAPDGNPDHALESVASFTAPVIMTREVTPGETAGYGGTWTAKRPSRLATIGAGYADGYMRALSNKGVVWLGGAECPVAGIVSMDLVTIDITDAPAPISPGDRAELFGEHIKLDRLAGLADTIGYELLTAVGNRVERVYTM</sequence>
<evidence type="ECO:0000256" key="4">
    <source>
        <dbReference type="ARBA" id="ARBA00022898"/>
    </source>
</evidence>
<dbReference type="GO" id="GO:0005829">
    <property type="term" value="C:cytosol"/>
    <property type="evidence" value="ECO:0007669"/>
    <property type="project" value="TreeGrafter"/>
</dbReference>
<dbReference type="Pfam" id="PF01168">
    <property type="entry name" value="Ala_racemase_N"/>
    <property type="match status" value="1"/>
</dbReference>
<comment type="catalytic activity">
    <reaction evidence="1">
        <text>L-alanine = D-alanine</text>
        <dbReference type="Rhea" id="RHEA:20249"/>
        <dbReference type="ChEBI" id="CHEBI:57416"/>
        <dbReference type="ChEBI" id="CHEBI:57972"/>
        <dbReference type="EC" id="5.1.1.1"/>
    </reaction>
</comment>
<feature type="binding site" evidence="7">
    <location>
        <position position="144"/>
    </location>
    <ligand>
        <name>substrate</name>
    </ligand>
</feature>
<evidence type="ECO:0000259" key="8">
    <source>
        <dbReference type="SMART" id="SM01005"/>
    </source>
</evidence>
<keyword evidence="4 6" id="KW-0663">Pyridoxal phosphate</keyword>
<feature type="modified residue" description="N6-(pyridoxal phosphate)lysine" evidence="6">
    <location>
        <position position="45"/>
    </location>
</feature>
<name>A0A371R7T1_9PROT</name>
<feature type="binding site" evidence="7">
    <location>
        <position position="317"/>
    </location>
    <ligand>
        <name>substrate</name>
    </ligand>
</feature>
<dbReference type="PANTHER" id="PTHR30511:SF0">
    <property type="entry name" value="ALANINE RACEMASE, CATABOLIC-RELATED"/>
    <property type="match status" value="1"/>
</dbReference>
<dbReference type="InterPro" id="IPR000821">
    <property type="entry name" value="Ala_racemase"/>
</dbReference>
<accession>A0A371R7T1</accession>
<dbReference type="InterPro" id="IPR009006">
    <property type="entry name" value="Ala_racemase/Decarboxylase_C"/>
</dbReference>
<dbReference type="InterPro" id="IPR029066">
    <property type="entry name" value="PLP-binding_barrel"/>
</dbReference>
<dbReference type="CDD" id="cd00430">
    <property type="entry name" value="PLPDE_III_AR"/>
    <property type="match status" value="1"/>
</dbReference>
<dbReference type="SUPFAM" id="SSF50621">
    <property type="entry name" value="Alanine racemase C-terminal domain-like"/>
    <property type="match status" value="1"/>
</dbReference>
<dbReference type="Gene3D" id="2.40.37.10">
    <property type="entry name" value="Lyase, Ornithine Decarboxylase, Chain A, domain 1"/>
    <property type="match status" value="1"/>
</dbReference>
<dbReference type="SUPFAM" id="SSF51419">
    <property type="entry name" value="PLP-binding barrel"/>
    <property type="match status" value="1"/>
</dbReference>
<dbReference type="InterPro" id="IPR001608">
    <property type="entry name" value="Ala_racemase_N"/>
</dbReference>
<evidence type="ECO:0000313" key="10">
    <source>
        <dbReference type="Proteomes" id="UP000264589"/>
    </source>
</evidence>